<dbReference type="GeneID" id="20530855"/>
<dbReference type="Proteomes" id="UP000030693">
    <property type="component" value="Unassembled WGS sequence"/>
</dbReference>
<dbReference type="AlphaFoldDB" id="A0A058YZM8"/>
<evidence type="ECO:0000313" key="3">
    <source>
        <dbReference type="Proteomes" id="UP000030693"/>
    </source>
</evidence>
<protein>
    <submittedName>
        <fullName evidence="2">Uncharacterized protein</fullName>
    </submittedName>
</protein>
<evidence type="ECO:0000313" key="2">
    <source>
        <dbReference type="EMBL" id="KCV67435.1"/>
    </source>
</evidence>
<sequence length="67" mass="7033">MSLPHVRAFSSAAGSTATAAADPRALASYDTERAGGRLCRAIAARGAPLPHGFGGTRRCWWPLYTDS</sequence>
<dbReference type="EMBL" id="KB932219">
    <property type="protein sequence ID" value="KCV67435.1"/>
    <property type="molecule type" value="Genomic_DNA"/>
</dbReference>
<feature type="compositionally biased region" description="Low complexity" evidence="1">
    <location>
        <begin position="8"/>
        <end position="21"/>
    </location>
</feature>
<reference evidence="2" key="1">
    <citation type="submission" date="2013-04" db="EMBL/GenBank/DDBJ databases">
        <title>The Genome Sequence of Fonticula alba ATCC 38817.</title>
        <authorList>
            <consortium name="The Broad Institute Genomics Platform"/>
            <person name="Russ C."/>
            <person name="Cuomo C."/>
            <person name="Burger G."/>
            <person name="Gray M.W."/>
            <person name="Holland P.W.H."/>
            <person name="King N."/>
            <person name="Lang F.B.F."/>
            <person name="Roger A.J."/>
            <person name="Ruiz-Trillo I."/>
            <person name="Brown M."/>
            <person name="Walker B."/>
            <person name="Young S."/>
            <person name="Zeng Q."/>
            <person name="Gargeya S."/>
            <person name="Fitzgerald M."/>
            <person name="Haas B."/>
            <person name="Abouelleil A."/>
            <person name="Allen A.W."/>
            <person name="Alvarado L."/>
            <person name="Arachchi H.M."/>
            <person name="Berlin A.M."/>
            <person name="Chapman S.B."/>
            <person name="Gainer-Dewar J."/>
            <person name="Goldberg J."/>
            <person name="Griggs A."/>
            <person name="Gujja S."/>
            <person name="Hansen M."/>
            <person name="Howarth C."/>
            <person name="Imamovic A."/>
            <person name="Ireland A."/>
            <person name="Larimer J."/>
            <person name="McCowan C."/>
            <person name="Murphy C."/>
            <person name="Pearson M."/>
            <person name="Poon T.W."/>
            <person name="Priest M."/>
            <person name="Roberts A."/>
            <person name="Saif S."/>
            <person name="Shea T."/>
            <person name="Sisk P."/>
            <person name="Sykes S."/>
            <person name="Wortman J."/>
            <person name="Nusbaum C."/>
            <person name="Birren B."/>
        </authorList>
    </citation>
    <scope>NUCLEOTIDE SEQUENCE [LARGE SCALE GENOMIC DNA]</scope>
    <source>
        <strain evidence="2">ATCC 38817</strain>
    </source>
</reference>
<organism evidence="2">
    <name type="scientific">Fonticula alba</name>
    <name type="common">Slime mold</name>
    <dbReference type="NCBI Taxonomy" id="691883"/>
    <lineage>
        <taxon>Eukaryota</taxon>
        <taxon>Rotosphaerida</taxon>
        <taxon>Fonticulaceae</taxon>
        <taxon>Fonticula</taxon>
    </lineage>
</organism>
<dbReference type="RefSeq" id="XP_009498162.1">
    <property type="nucleotide sequence ID" value="XM_009499887.1"/>
</dbReference>
<accession>A0A058YZM8</accession>
<keyword evidence="3" id="KW-1185">Reference proteome</keyword>
<name>A0A058YZM8_FONAL</name>
<feature type="region of interest" description="Disordered" evidence="1">
    <location>
        <begin position="1"/>
        <end position="21"/>
    </location>
</feature>
<evidence type="ECO:0000256" key="1">
    <source>
        <dbReference type="SAM" id="MobiDB-lite"/>
    </source>
</evidence>
<proteinExistence type="predicted"/>
<gene>
    <name evidence="2" type="ORF">H696_06130</name>
</gene>